<name>A0A068ADB3_9GAMA</name>
<keyword evidence="5" id="KW-1185">Reference proteome</keyword>
<dbReference type="HAMAP" id="MF_04007">
    <property type="entry name" value="HSV_DNBI"/>
    <property type="match status" value="1"/>
</dbReference>
<dbReference type="InterPro" id="IPR000635">
    <property type="entry name" value="Viral_ssDNA-bd"/>
</dbReference>
<dbReference type="Proteomes" id="UP000168428">
    <property type="component" value="Segment"/>
</dbReference>
<dbReference type="KEGG" id="vg:19735485"/>
<dbReference type="InterPro" id="IPR043031">
    <property type="entry name" value="Viral_ssDBP_head"/>
</dbReference>
<protein>
    <submittedName>
        <fullName evidence="4">Orf6</fullName>
    </submittedName>
</protein>
<dbReference type="GO" id="GO:0003697">
    <property type="term" value="F:single-stranded DNA binding"/>
    <property type="evidence" value="ECO:0007669"/>
    <property type="project" value="InterPro"/>
</dbReference>
<keyword evidence="1" id="KW-1048">Host nucleus</keyword>
<dbReference type="GO" id="GO:0006260">
    <property type="term" value="P:DNA replication"/>
    <property type="evidence" value="ECO:0007669"/>
    <property type="project" value="UniProtKB-KW"/>
</dbReference>
<sequence length="1128" mass="127155">MALKHQLNHAVEDNLGSKAPIGPCGFIYIYPETHFNFKEISLLGDKYAEAGAFSLPLLHGVTVEEAFVPNVKAVYKKIDMTTVSVKLTTFYNRAIFFHNVDKFESIFSGPGLAGLCKEACDLFGYVPFAPSGESPSDVSDICPPVWQEKDAIMAIVITEGFKERLHLGKLVYLKSQMHSIMINKTEVYRIPLYDEDLFTKKSSLRRLYIPTVSEYLYYSLYTSLAQSLRIHNAASLVEAIQEQFVHDKYKMAKLVSFKEYPLGTVSACDTTLMVIDAVAAELGLSYSLSFFEAPQEKSKVQDYYSWEIFASCESDSDRLEALSKWNALQAIHIHAQLFSTNSIYYVNRVARQTPIPNSKIEPNVYNSYYLQHGLGNLCEETLFEDGSPAFTGTPASSLDGSSYTLQHLAYAAAFSPNLLARMCYYLQFCQHQKSTLNPAYNITEYVGSAANSPVCSLCSGQCPCVCINTLFYRLKDRFPPVLQGSRRDPYVITGVTNVFNELDFLGNFASFRDKEEDQNQAEEAPRYTYWQLNQTLSEKLEAAGLVDNPVAEEGPGGSGTMTLDKFVRTFSEIDSLVDAEAAKFVNTMIKNNINFKESVKGVAHVIQYNCNTYWQAPCSLMLNLYYRSIMTIIQDIALPICTVYESENPSQGYKATEWLKLHYQTLWTNFKSFFIDKGVITGTEMKVVHAEQFSDFFDVEASTNNMYSPVKVQVRLARAQILALKNIKVKNRILFSGANVSEHYQNAFLKTANRRENYILAGPYVKFLNSFHRQLFPSLKISCLYLWSNFCKKKQIPCVPGVSAESLNKFFSYINNNSRQFEETNMLDVVPDSYMTYAKQRLNNAILRACGQTQFFAVTIHSIFPKVQDTCALEYPHVLGTCSVDSVEDYVASVQNLKALTVNSSLRESAANLARSRPIVTLPVVVNKYTGIAGNTQLFQSANLGYFMGRGVDRNLLGDTIFVKKQQNAYMRKKYLFMTPIIGNLLKPSYTYQGTSFEIESIKRTIQGILEDQTDEDVLSRVVCELVKSLGMGCTDLTLDDIQFYLGAYGMFSENILEKLDQLRELTGPWTPEWAESVLCAGAGESYQEVQFISFEEEQVKLTNIDHSGKPTGGKKRKMAAMFDDLDL</sequence>
<dbReference type="OrthoDB" id="176at10239"/>
<reference evidence="4 5" key="1">
    <citation type="journal article" date="2014" name="Vet. Microbiol.">
        <title>Malignant catarrhal fever in American bison (Bison bison) experimentally infected with alcelaphine herpesvirus 2.</title>
        <authorList>
            <person name="Taus N.S."/>
            <person name="O'Toole D."/>
            <person name="Herndon D.R."/>
            <person name="Cunha C.W."/>
            <person name="Warg J.V."/>
            <person name="Seal B.S."/>
            <person name="Brooking A."/>
            <person name="Li H."/>
        </authorList>
    </citation>
    <scope>NUCLEOTIDE SEQUENCE [LARGE SCALE GENOMIC DNA]</scope>
    <source>
        <strain evidence="4">Topi-AlHV-2</strain>
    </source>
</reference>
<evidence type="ECO:0000256" key="2">
    <source>
        <dbReference type="ARBA" id="ARBA00022705"/>
    </source>
</evidence>
<dbReference type="SUPFAM" id="SSF118208">
    <property type="entry name" value="Viral ssDNA binding protein"/>
    <property type="match status" value="1"/>
</dbReference>
<keyword evidence="2" id="KW-0235">DNA replication</keyword>
<dbReference type="GeneID" id="19735485"/>
<accession>A0A068ADB3</accession>
<evidence type="ECO:0000313" key="4">
    <source>
        <dbReference type="EMBL" id="AIA62047.1"/>
    </source>
</evidence>
<evidence type="ECO:0000256" key="1">
    <source>
        <dbReference type="ARBA" id="ARBA00022562"/>
    </source>
</evidence>
<dbReference type="GO" id="GO:0042025">
    <property type="term" value="C:host cell nucleus"/>
    <property type="evidence" value="ECO:0007669"/>
    <property type="project" value="InterPro"/>
</dbReference>
<dbReference type="EMBL" id="KF274499">
    <property type="protein sequence ID" value="AIA62047.1"/>
    <property type="molecule type" value="Genomic_DNA"/>
</dbReference>
<gene>
    <name evidence="4" type="ORF">ALHV2gp07</name>
</gene>
<dbReference type="Pfam" id="PF00747">
    <property type="entry name" value="Viral_DNA_bp"/>
    <property type="match status" value="1"/>
</dbReference>
<dbReference type="RefSeq" id="YP_009044393.1">
    <property type="nucleotide sequence ID" value="NC_024382.1"/>
</dbReference>
<dbReference type="Gene3D" id="1.20.190.40">
    <property type="entry name" value="Viral ssDNA binding protein, head domain"/>
    <property type="match status" value="2"/>
</dbReference>
<evidence type="ECO:0000256" key="3">
    <source>
        <dbReference type="ARBA" id="ARBA00023125"/>
    </source>
</evidence>
<evidence type="ECO:0000313" key="5">
    <source>
        <dbReference type="Proteomes" id="UP000168428"/>
    </source>
</evidence>
<keyword evidence="3" id="KW-0238">DNA-binding</keyword>
<organism evidence="4 5">
    <name type="scientific">Alcelaphine gammaherpesvirus 2</name>
    <dbReference type="NCBI Taxonomy" id="138184"/>
    <lineage>
        <taxon>Viruses</taxon>
        <taxon>Duplodnaviria</taxon>
        <taxon>Heunggongvirae</taxon>
        <taxon>Peploviricota</taxon>
        <taxon>Herviviricetes</taxon>
        <taxon>Herpesvirales</taxon>
        <taxon>Orthoherpesviridae</taxon>
        <taxon>Gammaherpesvirinae</taxon>
        <taxon>Macavirus</taxon>
        <taxon>Macavirus alcelaphinegamma2</taxon>
    </lineage>
</organism>
<dbReference type="InterPro" id="IPR035989">
    <property type="entry name" value="DBP_sf"/>
</dbReference>
<proteinExistence type="inferred from homology"/>